<keyword evidence="6" id="KW-1185">Reference proteome</keyword>
<dbReference type="InterPro" id="IPR025486">
    <property type="entry name" value="DUF4378"/>
</dbReference>
<keyword evidence="1" id="KW-0175">Coiled coil</keyword>
<dbReference type="Gramene" id="Pp3c17_4110V3.4">
    <property type="protein sequence ID" value="Pp3c17_4110V3.4"/>
    <property type="gene ID" value="Pp3c17_4110"/>
</dbReference>
<feature type="region of interest" description="Disordered" evidence="2">
    <location>
        <begin position="913"/>
        <end position="950"/>
    </location>
</feature>
<gene>
    <name evidence="5" type="primary">LOC112294728</name>
</gene>
<dbReference type="Proteomes" id="UP000006727">
    <property type="component" value="Chromosome 17"/>
</dbReference>
<feature type="compositionally biased region" description="Polar residues" evidence="2">
    <location>
        <begin position="73"/>
        <end position="85"/>
    </location>
</feature>
<feature type="region of interest" description="Disordered" evidence="2">
    <location>
        <begin position="701"/>
        <end position="726"/>
    </location>
</feature>
<dbReference type="GeneID" id="112294728"/>
<organism evidence="5 6">
    <name type="scientific">Physcomitrium patens</name>
    <name type="common">Spreading-leaved earth moss</name>
    <name type="synonym">Physcomitrella patens</name>
    <dbReference type="NCBI Taxonomy" id="3218"/>
    <lineage>
        <taxon>Eukaryota</taxon>
        <taxon>Viridiplantae</taxon>
        <taxon>Streptophyta</taxon>
        <taxon>Embryophyta</taxon>
        <taxon>Bryophyta</taxon>
        <taxon>Bryophytina</taxon>
        <taxon>Bryopsida</taxon>
        <taxon>Funariidae</taxon>
        <taxon>Funariales</taxon>
        <taxon>Funariaceae</taxon>
        <taxon>Physcomitrium</taxon>
    </lineage>
</organism>
<feature type="domain" description="DUF4378" evidence="3">
    <location>
        <begin position="1036"/>
        <end position="1195"/>
    </location>
</feature>
<feature type="compositionally biased region" description="Basic and acidic residues" evidence="2">
    <location>
        <begin position="345"/>
        <end position="355"/>
    </location>
</feature>
<dbReference type="Gramene" id="Pp3c17_4110V3.3">
    <property type="protein sequence ID" value="Pp3c17_4110V3.3"/>
    <property type="gene ID" value="Pp3c17_4110"/>
</dbReference>
<feature type="coiled-coil region" evidence="1">
    <location>
        <begin position="218"/>
        <end position="245"/>
    </location>
</feature>
<dbReference type="Pfam" id="PF14309">
    <property type="entry name" value="DUF4378"/>
    <property type="match status" value="1"/>
</dbReference>
<evidence type="ECO:0000256" key="2">
    <source>
        <dbReference type="SAM" id="MobiDB-lite"/>
    </source>
</evidence>
<reference evidence="5" key="3">
    <citation type="submission" date="2020-12" db="UniProtKB">
        <authorList>
            <consortium name="EnsemblPlants"/>
        </authorList>
    </citation>
    <scope>IDENTIFICATION</scope>
</reference>
<dbReference type="EMBL" id="ABEU02000017">
    <property type="status" value="NOT_ANNOTATED_CDS"/>
    <property type="molecule type" value="Genomic_DNA"/>
</dbReference>
<dbReference type="EnsemblPlants" id="Pp3c17_4110V3.3">
    <property type="protein sequence ID" value="Pp3c17_4110V3.3"/>
    <property type="gene ID" value="Pp3c17_4110"/>
</dbReference>
<feature type="compositionally biased region" description="Basic and acidic residues" evidence="2">
    <location>
        <begin position="327"/>
        <end position="337"/>
    </location>
</feature>
<reference evidence="5 6" key="2">
    <citation type="journal article" date="2018" name="Plant J.">
        <title>The Physcomitrella patens chromosome-scale assembly reveals moss genome structure and evolution.</title>
        <authorList>
            <person name="Lang D."/>
            <person name="Ullrich K.K."/>
            <person name="Murat F."/>
            <person name="Fuchs J."/>
            <person name="Jenkins J."/>
            <person name="Haas F.B."/>
            <person name="Piednoel M."/>
            <person name="Gundlach H."/>
            <person name="Van Bel M."/>
            <person name="Meyberg R."/>
            <person name="Vives C."/>
            <person name="Morata J."/>
            <person name="Symeonidi A."/>
            <person name="Hiss M."/>
            <person name="Muchero W."/>
            <person name="Kamisugi Y."/>
            <person name="Saleh O."/>
            <person name="Blanc G."/>
            <person name="Decker E.L."/>
            <person name="van Gessel N."/>
            <person name="Grimwood J."/>
            <person name="Hayes R.D."/>
            <person name="Graham S.W."/>
            <person name="Gunter L.E."/>
            <person name="McDaniel S.F."/>
            <person name="Hoernstein S.N.W."/>
            <person name="Larsson A."/>
            <person name="Li F.W."/>
            <person name="Perroud P.F."/>
            <person name="Phillips J."/>
            <person name="Ranjan P."/>
            <person name="Rokshar D.S."/>
            <person name="Rothfels C.J."/>
            <person name="Schneider L."/>
            <person name="Shu S."/>
            <person name="Stevenson D.W."/>
            <person name="Thummler F."/>
            <person name="Tillich M."/>
            <person name="Villarreal Aguilar J.C."/>
            <person name="Widiez T."/>
            <person name="Wong G.K."/>
            <person name="Wymore A."/>
            <person name="Zhang Y."/>
            <person name="Zimmer A.D."/>
            <person name="Quatrano R.S."/>
            <person name="Mayer K.F.X."/>
            <person name="Goodstein D."/>
            <person name="Casacuberta J.M."/>
            <person name="Vandepoele K."/>
            <person name="Reski R."/>
            <person name="Cuming A.C."/>
            <person name="Tuskan G.A."/>
            <person name="Maumus F."/>
            <person name="Salse J."/>
            <person name="Schmutz J."/>
            <person name="Rensing S.A."/>
        </authorList>
    </citation>
    <scope>NUCLEOTIDE SEQUENCE [LARGE SCALE GENOMIC DNA]</scope>
    <source>
        <strain evidence="5 6">cv. Gransden 2004</strain>
    </source>
</reference>
<reference evidence="5 6" key="1">
    <citation type="journal article" date="2008" name="Science">
        <title>The Physcomitrella genome reveals evolutionary insights into the conquest of land by plants.</title>
        <authorList>
            <person name="Rensing S."/>
            <person name="Lang D."/>
            <person name="Zimmer A."/>
            <person name="Terry A."/>
            <person name="Salamov A."/>
            <person name="Shapiro H."/>
            <person name="Nishiyama T."/>
            <person name="Perroud P.-F."/>
            <person name="Lindquist E."/>
            <person name="Kamisugi Y."/>
            <person name="Tanahashi T."/>
            <person name="Sakakibara K."/>
            <person name="Fujita T."/>
            <person name="Oishi K."/>
            <person name="Shin-I T."/>
            <person name="Kuroki Y."/>
            <person name="Toyoda A."/>
            <person name="Suzuki Y."/>
            <person name="Hashimoto A."/>
            <person name="Yamaguchi K."/>
            <person name="Sugano A."/>
            <person name="Kohara Y."/>
            <person name="Fujiyama A."/>
            <person name="Anterola A."/>
            <person name="Aoki S."/>
            <person name="Ashton N."/>
            <person name="Barbazuk W.B."/>
            <person name="Barker E."/>
            <person name="Bennetzen J."/>
            <person name="Bezanilla M."/>
            <person name="Blankenship R."/>
            <person name="Cho S.H."/>
            <person name="Dutcher S."/>
            <person name="Estelle M."/>
            <person name="Fawcett J.A."/>
            <person name="Gundlach H."/>
            <person name="Hanada K."/>
            <person name="Heyl A."/>
            <person name="Hicks K.A."/>
            <person name="Hugh J."/>
            <person name="Lohr M."/>
            <person name="Mayer K."/>
            <person name="Melkozernov A."/>
            <person name="Murata T."/>
            <person name="Nelson D."/>
            <person name="Pils B."/>
            <person name="Prigge M."/>
            <person name="Reiss B."/>
            <person name="Renner T."/>
            <person name="Rombauts S."/>
            <person name="Rushton P."/>
            <person name="Sanderfoot A."/>
            <person name="Schween G."/>
            <person name="Shiu S.-H."/>
            <person name="Stueber K."/>
            <person name="Theodoulou F.L."/>
            <person name="Tu H."/>
            <person name="Van de Peer Y."/>
            <person name="Verrier P.J."/>
            <person name="Waters E."/>
            <person name="Wood A."/>
            <person name="Yang L."/>
            <person name="Cove D."/>
            <person name="Cuming A."/>
            <person name="Hasebe M."/>
            <person name="Lucas S."/>
            <person name="Mishler D.B."/>
            <person name="Reski R."/>
            <person name="Grigoriev I."/>
            <person name="Quatrano R.S."/>
            <person name="Boore J.L."/>
        </authorList>
    </citation>
    <scope>NUCLEOTIDE SEQUENCE [LARGE SCALE GENOMIC DNA]</scope>
    <source>
        <strain evidence="5 6">cv. Gransden 2004</strain>
    </source>
</reference>
<evidence type="ECO:0000256" key="1">
    <source>
        <dbReference type="SAM" id="Coils"/>
    </source>
</evidence>
<feature type="compositionally biased region" description="Basic and acidic residues" evidence="2">
    <location>
        <begin position="616"/>
        <end position="636"/>
    </location>
</feature>
<dbReference type="PANTHER" id="PTHR40836">
    <property type="entry name" value="RB1-INDUCIBLE COILED-COIL PROTEIN"/>
    <property type="match status" value="1"/>
</dbReference>
<dbReference type="RefSeq" id="XP_024401263.1">
    <property type="nucleotide sequence ID" value="XM_024545495.2"/>
</dbReference>
<dbReference type="KEGG" id="ppp:112294728"/>
<dbReference type="EnsemblPlants" id="Pp3c17_4110V3.2">
    <property type="protein sequence ID" value="Pp3c17_4110V3.2"/>
    <property type="gene ID" value="Pp3c17_4110"/>
</dbReference>
<dbReference type="Gramene" id="Pp3c17_4110V3.2">
    <property type="protein sequence ID" value="Pp3c17_4110V3.2"/>
    <property type="gene ID" value="Pp3c17_4110"/>
</dbReference>
<feature type="region of interest" description="Disordered" evidence="2">
    <location>
        <begin position="555"/>
        <end position="641"/>
    </location>
</feature>
<evidence type="ECO:0000313" key="5">
    <source>
        <dbReference type="EnsemblPlants" id="Pp3c17_4110V3.4"/>
    </source>
</evidence>
<dbReference type="RefSeq" id="XP_073396177.1">
    <property type="nucleotide sequence ID" value="XM_073540076.1"/>
</dbReference>
<feature type="compositionally biased region" description="Polar residues" evidence="2">
    <location>
        <begin position="141"/>
        <end position="157"/>
    </location>
</feature>
<feature type="region of interest" description="Disordered" evidence="2">
    <location>
        <begin position="653"/>
        <end position="680"/>
    </location>
</feature>
<evidence type="ECO:0008006" key="7">
    <source>
        <dbReference type="Google" id="ProtNLM"/>
    </source>
</evidence>
<proteinExistence type="predicted"/>
<sequence length="1206" mass="134522">MANSAFHVFHMSEVLSGEKHPRQRRHLDRGFEAPRNSLDVLDAAIDVSRSGSFKPEDIPFGYEILNPALAASGPQSKWDGTSNDVGNDFSGRKETRRQGPNIVARLMGLETLPDELPTVQPRNSLQGMPIYGCSKPPVGNPSMSRQSSQDAALSSWQRPPRPRHVQRAPLNVEEDRVLAPVLPFRDHPQEELLQKFKKDFEAKQQAVLAKERDRCGTSQVLEEMNRELDEKKQRVRATLDKARTALSQGVLAELKRQLNGQENFDESKEFLEAMEFLQCNEDLIFHFLQHKPHSTLSDENSNDTTPVANLKSMKKRILGGLVPASSRESKERKREGFSPRAFARLFRDPRKRSDNKQQPCTPPLSGTTTPSSASLQPAIERCNSAGFYRRPSAEFTRDSAPDEAHLRTLNFSNLRAQSCPASPRMHGKPLSGGCEVRSSLKKNGARAVAAEMKERLRQTVHRDETEEVGYVKNLSPERPQGWFGDSEDITQEIAKSTRDQDSRKNNFILTKTFPTGKRVAIQRVDMEDATCTSGGEELSLPSAKMDKQNVTRSGISLPCSPHLGERTLDNVPVSSMRTRPKRASEQKPTIPRTTEQADSPATLIAVAKKTIASTESPRRINDSPRSSKSEFTEKSMRRSASVNENAIRSYHLQQKGDACPVPTSKGNCHDHSENDPALNFTRSRSVPNVAILRDRGQCTNEAKKGTAKTTSEVSKHGKGQNSEKRKGFFSVGRKKGRAPVESISSGHSLFFPSSGPVFARVAALAESCVSQGNTLSDADSAVNVTVHVRSRRSTDRSKKGREWPKEANASSELKNFVECFEPWFAHESDVISESSADSDANPNDEEFLDALSQLTPLIDQKSTAIEKQITGELLGTVSTITSQAHEVQGDRRTSEHLPPPWRTAEGIIHELTSDEGQDSNSDKNGHPSPVSVLDPPFDEESPSSLEFDGINNGLQDLQVRVQLLKAEGRERRRDDPIIQAPAPPCESRALISSLQNTKIVPKKIPFLTPKCERNTFDSPQVLLSDVRPNPAGREEDFRFANDLLVASGFATHEERNIGRWHSATQPISHHFLRKVDASYKEKDAHGSTSSRRFLFDAINEILVSKLGPKCYAPWLQMPGYNPTALRTGRRLVEDVCNEIHKRQFPVRCEDSHNDYLESLVADDLKNSTSWMGLHHDMDRICHQLEKAIFTDLIQEICGDLRNLHVQ</sequence>
<evidence type="ECO:0000259" key="4">
    <source>
        <dbReference type="Pfam" id="PF14383"/>
    </source>
</evidence>
<name>A0A7I4BFC8_PHYPA</name>
<protein>
    <recommendedName>
        <fullName evidence="7">DUF4378 domain-containing protein</fullName>
    </recommendedName>
</protein>
<feature type="domain" description="DUF3741" evidence="4">
    <location>
        <begin position="100"/>
        <end position="114"/>
    </location>
</feature>
<dbReference type="OMA" id="CTHEASI"/>
<dbReference type="RefSeq" id="XP_073396178.1">
    <property type="nucleotide sequence ID" value="XM_073540077.1"/>
</dbReference>
<evidence type="ECO:0000313" key="6">
    <source>
        <dbReference type="Proteomes" id="UP000006727"/>
    </source>
</evidence>
<feature type="region of interest" description="Disordered" evidence="2">
    <location>
        <begin position="137"/>
        <end position="163"/>
    </location>
</feature>
<dbReference type="InterPro" id="IPR032795">
    <property type="entry name" value="DUF3741-assoc"/>
</dbReference>
<dbReference type="EnsemblPlants" id="Pp3c17_4110V3.4">
    <property type="protein sequence ID" value="Pp3c17_4110V3.4"/>
    <property type="gene ID" value="Pp3c17_4110"/>
</dbReference>
<dbReference type="Pfam" id="PF14383">
    <property type="entry name" value="VARLMGL"/>
    <property type="match status" value="1"/>
</dbReference>
<feature type="region of interest" description="Disordered" evidence="2">
    <location>
        <begin position="318"/>
        <end position="376"/>
    </location>
</feature>
<accession>A0A7I4BFC8</accession>
<dbReference type="PANTHER" id="PTHR40836:SF4">
    <property type="entry name" value="RB1-INDUCIBLE COILED-COIL PROTEIN"/>
    <property type="match status" value="1"/>
</dbReference>
<feature type="compositionally biased region" description="Low complexity" evidence="2">
    <location>
        <begin position="363"/>
        <end position="374"/>
    </location>
</feature>
<feature type="region of interest" description="Disordered" evidence="2">
    <location>
        <begin position="72"/>
        <end position="95"/>
    </location>
</feature>
<evidence type="ECO:0000259" key="3">
    <source>
        <dbReference type="Pfam" id="PF14309"/>
    </source>
</evidence>
<dbReference type="AlphaFoldDB" id="A0A7I4BFC8"/>
<dbReference type="OrthoDB" id="1584003at2759"/>